<organism evidence="2 3">
    <name type="scientific">Nephila pilipes</name>
    <name type="common">Giant wood spider</name>
    <name type="synonym">Nephila maculata</name>
    <dbReference type="NCBI Taxonomy" id="299642"/>
    <lineage>
        <taxon>Eukaryota</taxon>
        <taxon>Metazoa</taxon>
        <taxon>Ecdysozoa</taxon>
        <taxon>Arthropoda</taxon>
        <taxon>Chelicerata</taxon>
        <taxon>Arachnida</taxon>
        <taxon>Araneae</taxon>
        <taxon>Araneomorphae</taxon>
        <taxon>Entelegynae</taxon>
        <taxon>Araneoidea</taxon>
        <taxon>Nephilidae</taxon>
        <taxon>Nephila</taxon>
    </lineage>
</organism>
<comment type="caution">
    <text evidence="2">The sequence shown here is derived from an EMBL/GenBank/DDBJ whole genome shotgun (WGS) entry which is preliminary data.</text>
</comment>
<sequence length="299" mass="33775">MLVGHRDFPNSTLGYSPNSALKTFRNKPVTLEQLRKNIRDVKALKRGRAKCIRKSLDAMIFSPCDQGLLNGNPRCLFRDTLISDRSRSVSISATPPSPTGDANWKSSPTPGLDHMEKFATKAPAIFKELSITEGQRRCSNSHTRAVKQASHLWRLELQTFSKIPDVSWISLSATENVFKQVFDNLSGIVVYQSYDMPLEEVVKSWIEVEQKEKKSAKSCKRAQETKEKGEVSSSFFTLMADFEEEDPNLDHCLDSGQFLLLSPAVHPCERVIRQECRAGSWNVGDQRVKNIKTELVTRN</sequence>
<feature type="region of interest" description="Disordered" evidence="1">
    <location>
        <begin position="88"/>
        <end position="109"/>
    </location>
</feature>
<keyword evidence="3" id="KW-1185">Reference proteome</keyword>
<evidence type="ECO:0000313" key="3">
    <source>
        <dbReference type="Proteomes" id="UP000887013"/>
    </source>
</evidence>
<accession>A0A8X6MXY3</accession>
<evidence type="ECO:0000256" key="1">
    <source>
        <dbReference type="SAM" id="MobiDB-lite"/>
    </source>
</evidence>
<dbReference type="EMBL" id="BMAW01052015">
    <property type="protein sequence ID" value="GFS83815.1"/>
    <property type="molecule type" value="Genomic_DNA"/>
</dbReference>
<dbReference type="Proteomes" id="UP000887013">
    <property type="component" value="Unassembled WGS sequence"/>
</dbReference>
<dbReference type="AlphaFoldDB" id="A0A8X6MXY3"/>
<gene>
    <name evidence="2" type="ORF">NPIL_693531</name>
</gene>
<evidence type="ECO:0000313" key="2">
    <source>
        <dbReference type="EMBL" id="GFS83815.1"/>
    </source>
</evidence>
<proteinExistence type="predicted"/>
<protein>
    <submittedName>
        <fullName evidence="2">Uncharacterized protein</fullName>
    </submittedName>
</protein>
<reference evidence="2" key="1">
    <citation type="submission" date="2020-08" db="EMBL/GenBank/DDBJ databases">
        <title>Multicomponent nature underlies the extraordinary mechanical properties of spider dragline silk.</title>
        <authorList>
            <person name="Kono N."/>
            <person name="Nakamura H."/>
            <person name="Mori M."/>
            <person name="Yoshida Y."/>
            <person name="Ohtoshi R."/>
            <person name="Malay A.D."/>
            <person name="Moran D.A.P."/>
            <person name="Tomita M."/>
            <person name="Numata K."/>
            <person name="Arakawa K."/>
        </authorList>
    </citation>
    <scope>NUCLEOTIDE SEQUENCE</scope>
</reference>
<name>A0A8X6MXY3_NEPPI</name>